<dbReference type="PIRSF" id="PIRSF006076">
    <property type="entry name" value="OM_assembly_OMP85"/>
    <property type="match status" value="1"/>
</dbReference>
<dbReference type="NCBIfam" id="TIGR03303">
    <property type="entry name" value="OM_YaeT"/>
    <property type="match status" value="1"/>
</dbReference>
<comment type="caution">
    <text evidence="9">The sequence shown here is derived from an EMBL/GenBank/DDBJ whole genome shotgun (WGS) entry which is preliminary data.</text>
</comment>
<dbReference type="EMBL" id="LVJE01000013">
    <property type="protein sequence ID" value="OAB28091.1"/>
    <property type="molecule type" value="Genomic_DNA"/>
</dbReference>
<proteinExistence type="predicted"/>
<dbReference type="GO" id="GO:0009279">
    <property type="term" value="C:cell outer membrane"/>
    <property type="evidence" value="ECO:0007669"/>
    <property type="project" value="UniProtKB-UniRule"/>
</dbReference>
<dbReference type="AlphaFoldDB" id="A0A167X7R6"/>
<evidence type="ECO:0000256" key="7">
    <source>
        <dbReference type="NCBIfam" id="TIGR03303"/>
    </source>
</evidence>
<dbReference type="Proteomes" id="UP000077164">
    <property type="component" value="Unassembled WGS sequence"/>
</dbReference>
<keyword evidence="3" id="KW-0812">Transmembrane</keyword>
<dbReference type="PROSITE" id="PS51779">
    <property type="entry name" value="POTRA"/>
    <property type="match status" value="3"/>
</dbReference>
<reference evidence="9 10" key="1">
    <citation type="submission" date="2016-03" db="EMBL/GenBank/DDBJ databases">
        <title>Draft genome sequence of Flavobacterium fryxellicola DSM 16209.</title>
        <authorList>
            <person name="Shin S.-K."/>
            <person name="Yi H."/>
        </authorList>
    </citation>
    <scope>NUCLEOTIDE SEQUENCE [LARGE SCALE GENOMIC DNA]</scope>
    <source>
        <strain evidence="9 10">DSM 16209</strain>
    </source>
</reference>
<dbReference type="InterPro" id="IPR000184">
    <property type="entry name" value="Bac_surfAg_D15"/>
</dbReference>
<evidence type="ECO:0000313" key="10">
    <source>
        <dbReference type="Proteomes" id="UP000077164"/>
    </source>
</evidence>
<comment type="subcellular location">
    <subcellularLocation>
        <location evidence="1">Membrane</location>
    </subcellularLocation>
</comment>
<keyword evidence="10" id="KW-1185">Reference proteome</keyword>
<evidence type="ECO:0000259" key="8">
    <source>
        <dbReference type="PROSITE" id="PS51779"/>
    </source>
</evidence>
<evidence type="ECO:0000256" key="4">
    <source>
        <dbReference type="ARBA" id="ARBA00022737"/>
    </source>
</evidence>
<evidence type="ECO:0000256" key="6">
    <source>
        <dbReference type="ARBA" id="ARBA00023237"/>
    </source>
</evidence>
<evidence type="ECO:0000256" key="2">
    <source>
        <dbReference type="ARBA" id="ARBA00022452"/>
    </source>
</evidence>
<organism evidence="9 10">
    <name type="scientific">Flavobacterium fryxellicola</name>
    <dbReference type="NCBI Taxonomy" id="249352"/>
    <lineage>
        <taxon>Bacteria</taxon>
        <taxon>Pseudomonadati</taxon>
        <taxon>Bacteroidota</taxon>
        <taxon>Flavobacteriia</taxon>
        <taxon>Flavobacteriales</taxon>
        <taxon>Flavobacteriaceae</taxon>
        <taxon>Flavobacterium</taxon>
    </lineage>
</organism>
<sequence>MRLSLVIKKENVDLEKQVNKLNNFLVLNKSIKIALTVLIFGSFTQVKAQERVPFDQGKKYILADVAVVGDISFNSQTVVTFSGLQKGQEITIPGEEISAAIKKLGKLGLFDEISFYVNKIQNDSIYLDLNIIELPKLNQVKFVGVKKTKTEGLIKDNSLTKGKVVNENLVTTTKNYIENKYKKDGYYNTKVNINTVKDTATANQVNMLVTIDKGQKVKIQSIDFVGNTKISDKKLRKAMKDTKQKNPIRLLKASKFIKDKYKADLEKVIASYKEKGYRDARIISDSVSFDKNKNALNITINLEEGNKYYFGEIKFLGNTVYTDQGLSRILGVNKGDTYNGVLLEKRIADKSKPDAEDITNLYQNSGYLFSNVNAVEVKTANDTIDFEIRITEGPIAYFNKITVVGNDKTNDRVIYRELRTKPGEKYSKDELVRTIREIGQLGFFDPEAIDPKFKNVDSGAGTVDIEYNLVEKGSSQIELQGGYGGGGFIGTLGLSFNNFSARNLLNKEAYKPLPMGDGQKVSLRLQASTFFQTYSVSFSEPWFGGKKPVSFSTSLSYSKQFLNNFVTQRADKTKSFDILTLSVGLAKRLTVPDDYFVLSQSVSYQYYALNNYNTGLFTFGNGTSRNLAYTVGLTRSSKGVNPIFPTYGSEFSLSAKVTPPYSLFNGVDYATLGDQEEYKLKNTVDRQNVPDANGNIVSIGDYIDINGNKVTDFRLAAADVSKVDQKRFNWLEYYKIKFKADWYTKIYGKLVLRTLTEFGFLGAYDQNRGAVPFERFFLGGDGLANFQMDGRENIQLRGYPNNSLTPTNRAGEQIGGTVFNKFSMELRYPITLKSSASIYALAFMEAGSAFADFKSYNPFALNRSAGVGLRVFMPAFGLLGIDFGHGFDALPGQAKANGWETHFIIGQQF</sequence>
<dbReference type="Pfam" id="PF01103">
    <property type="entry name" value="Omp85"/>
    <property type="match status" value="2"/>
</dbReference>
<evidence type="ECO:0000256" key="3">
    <source>
        <dbReference type="ARBA" id="ARBA00022692"/>
    </source>
</evidence>
<feature type="domain" description="POTRA" evidence="8">
    <location>
        <begin position="217"/>
        <end position="305"/>
    </location>
</feature>
<keyword evidence="5" id="KW-0472">Membrane</keyword>
<keyword evidence="6" id="KW-0998">Cell outer membrane</keyword>
<dbReference type="Pfam" id="PF07244">
    <property type="entry name" value="POTRA"/>
    <property type="match status" value="4"/>
</dbReference>
<evidence type="ECO:0000256" key="1">
    <source>
        <dbReference type="ARBA" id="ARBA00004370"/>
    </source>
</evidence>
<evidence type="ECO:0000256" key="5">
    <source>
        <dbReference type="ARBA" id="ARBA00023136"/>
    </source>
</evidence>
<dbReference type="InterPro" id="IPR023707">
    <property type="entry name" value="OM_assembly_BamA"/>
</dbReference>
<dbReference type="InterPro" id="IPR034746">
    <property type="entry name" value="POTRA"/>
</dbReference>
<accession>A0A167X7R6</accession>
<dbReference type="STRING" id="249352.SAMN05444395_10373"/>
<feature type="domain" description="POTRA" evidence="8">
    <location>
        <begin position="308"/>
        <end position="393"/>
    </location>
</feature>
<dbReference type="GO" id="GO:0071709">
    <property type="term" value="P:membrane assembly"/>
    <property type="evidence" value="ECO:0007669"/>
    <property type="project" value="InterPro"/>
</dbReference>
<dbReference type="OrthoDB" id="9802086at2"/>
<dbReference type="RefSeq" id="WP_066080311.1">
    <property type="nucleotide sequence ID" value="NZ_FRDK01000003.1"/>
</dbReference>
<keyword evidence="2" id="KW-1134">Transmembrane beta strand</keyword>
<dbReference type="InterPro" id="IPR010827">
    <property type="entry name" value="BamA/TamA_POTRA"/>
</dbReference>
<name>A0A167X7R6_9FLAO</name>
<gene>
    <name evidence="9" type="ORF">FBFR_09595</name>
</gene>
<protein>
    <recommendedName>
        <fullName evidence="7">Outer membrane protein assembly factor BamA</fullName>
    </recommendedName>
</protein>
<dbReference type="Gene3D" id="3.10.20.310">
    <property type="entry name" value="membrane protein fhac"/>
    <property type="match status" value="5"/>
</dbReference>
<evidence type="ECO:0000313" key="9">
    <source>
        <dbReference type="EMBL" id="OAB28091.1"/>
    </source>
</evidence>
<feature type="domain" description="POTRA" evidence="8">
    <location>
        <begin position="396"/>
        <end position="472"/>
    </location>
</feature>
<dbReference type="Gene3D" id="2.40.160.50">
    <property type="entry name" value="membrane protein fhac: a member of the omp85/tpsb transporter family"/>
    <property type="match status" value="1"/>
</dbReference>
<keyword evidence="4" id="KW-0677">Repeat</keyword>